<dbReference type="InterPro" id="IPR001283">
    <property type="entry name" value="CRISP-related"/>
</dbReference>
<dbReference type="Gene3D" id="3.40.33.10">
    <property type="entry name" value="CAP"/>
    <property type="match status" value="1"/>
</dbReference>
<accession>A0A7R9EB84</accession>
<dbReference type="PROSITE" id="PS01010">
    <property type="entry name" value="CRISP_2"/>
    <property type="match status" value="1"/>
</dbReference>
<dbReference type="Pfam" id="PF00188">
    <property type="entry name" value="CAP"/>
    <property type="match status" value="1"/>
</dbReference>
<dbReference type="GO" id="GO:0005576">
    <property type="term" value="C:extracellular region"/>
    <property type="evidence" value="ECO:0007669"/>
    <property type="project" value="UniProtKB-SubCell"/>
</dbReference>
<organism evidence="2">
    <name type="scientific">Timema monikensis</name>
    <dbReference type="NCBI Taxonomy" id="170555"/>
    <lineage>
        <taxon>Eukaryota</taxon>
        <taxon>Metazoa</taxon>
        <taxon>Ecdysozoa</taxon>
        <taxon>Arthropoda</taxon>
        <taxon>Hexapoda</taxon>
        <taxon>Insecta</taxon>
        <taxon>Pterygota</taxon>
        <taxon>Neoptera</taxon>
        <taxon>Polyneoptera</taxon>
        <taxon>Phasmatodea</taxon>
        <taxon>Timematodea</taxon>
        <taxon>Timematoidea</taxon>
        <taxon>Timematidae</taxon>
        <taxon>Timema</taxon>
    </lineage>
</organism>
<dbReference type="AlphaFoldDB" id="A0A7R9EB84"/>
<feature type="domain" description="SCP" evidence="1">
    <location>
        <begin position="90"/>
        <end position="285"/>
    </location>
</feature>
<dbReference type="InterPro" id="IPR002413">
    <property type="entry name" value="V5_allergen-like"/>
</dbReference>
<dbReference type="EMBL" id="OB794079">
    <property type="protein sequence ID" value="CAD7429441.1"/>
    <property type="molecule type" value="Genomic_DNA"/>
</dbReference>
<dbReference type="PRINTS" id="PR00837">
    <property type="entry name" value="V5TPXLIKE"/>
</dbReference>
<dbReference type="PRINTS" id="PR00838">
    <property type="entry name" value="V5ALLERGEN"/>
</dbReference>
<dbReference type="InterPro" id="IPR014044">
    <property type="entry name" value="CAP_dom"/>
</dbReference>
<dbReference type="SUPFAM" id="SSF55797">
    <property type="entry name" value="PR-1-like"/>
    <property type="match status" value="1"/>
</dbReference>
<name>A0A7R9EB84_9NEOP</name>
<proteinExistence type="predicted"/>
<dbReference type="PANTHER" id="PTHR10334">
    <property type="entry name" value="CYSTEINE-RICH SECRETORY PROTEIN-RELATED"/>
    <property type="match status" value="1"/>
</dbReference>
<dbReference type="SMART" id="SM00198">
    <property type="entry name" value="SCP"/>
    <property type="match status" value="1"/>
</dbReference>
<protein>
    <recommendedName>
        <fullName evidence="1">SCP domain-containing protein</fullName>
    </recommendedName>
</protein>
<evidence type="ECO:0000313" key="2">
    <source>
        <dbReference type="EMBL" id="CAD7429441.1"/>
    </source>
</evidence>
<dbReference type="PROSITE" id="PS01009">
    <property type="entry name" value="CRISP_1"/>
    <property type="match status" value="1"/>
</dbReference>
<dbReference type="InterPro" id="IPR035940">
    <property type="entry name" value="CAP_sf"/>
</dbReference>
<evidence type="ECO:0000259" key="1">
    <source>
        <dbReference type="SMART" id="SM00198"/>
    </source>
</evidence>
<reference evidence="2" key="1">
    <citation type="submission" date="2020-11" db="EMBL/GenBank/DDBJ databases">
        <authorList>
            <person name="Tran Van P."/>
        </authorList>
    </citation>
    <scope>NUCLEOTIDE SEQUENCE</scope>
</reference>
<gene>
    <name evidence="2" type="ORF">TMSB3V08_LOCUS6218</name>
</gene>
<dbReference type="CDD" id="cd05380">
    <property type="entry name" value="CAP_euk"/>
    <property type="match status" value="1"/>
</dbReference>
<dbReference type="InterPro" id="IPR018244">
    <property type="entry name" value="Allrgn_V5/Tpx1_CS"/>
</dbReference>
<sequence>MVNGSGRKGHPESLQQQGMDVVYNKCLVLRDNVVVSMEVTLAVVVSYCATVLSYDYCDISCDRGQHTMCIHKQSPGPLCVEYEPRPLSQEEKEIILNIHNRMRSDVALGKEVKGNPGPQPQASDMMQMVWDDELARIAQQWADQCTPFHDDCRNVAMFQSGQSLGIRGMNGIFPYEIMVNMFVSDLFRSGQNLGIRGMDKGFPDEIMVNIDEWFNEVSLVQPDTVKQYPGYVVCRSSTGMVGHYTQLVWSRSLYVGCGASLFLKDGTWYSEYLVCNYGPAGNVRTEPVYHQGTPCSACPNGTVCSDEYEGLCKLLYNKRGCPAHAQRAARALSRREEESTEIIAPLEWLVYVATSVVCRVWRRNLPCVPRA</sequence>